<dbReference type="GO" id="GO:0015627">
    <property type="term" value="C:type II protein secretion system complex"/>
    <property type="evidence" value="ECO:0007669"/>
    <property type="project" value="InterPro"/>
</dbReference>
<dbReference type="InterPro" id="IPR012902">
    <property type="entry name" value="N_methyl_site"/>
</dbReference>
<evidence type="ECO:0000313" key="7">
    <source>
        <dbReference type="EMBL" id="OGZ12024.1"/>
    </source>
</evidence>
<dbReference type="InterPro" id="IPR045584">
    <property type="entry name" value="Pilin-like"/>
</dbReference>
<organism evidence="7 8">
    <name type="scientific">Candidatus Lloydbacteria bacterium RIFCSPLOWO2_01_FULL_50_20</name>
    <dbReference type="NCBI Taxonomy" id="1798665"/>
    <lineage>
        <taxon>Bacteria</taxon>
        <taxon>Candidatus Lloydiibacteriota</taxon>
    </lineage>
</organism>
<evidence type="ECO:0008006" key="9">
    <source>
        <dbReference type="Google" id="ProtNLM"/>
    </source>
</evidence>
<protein>
    <recommendedName>
        <fullName evidence="9">Type II secretion system protein GspG C-terminal domain-containing protein</fullName>
    </recommendedName>
</protein>
<accession>A0A1G2DEF6</accession>
<comment type="subcellular location">
    <subcellularLocation>
        <location evidence="1">Membrane</location>
        <topology evidence="1">Single-pass membrane protein</topology>
    </subcellularLocation>
</comment>
<dbReference type="PANTHER" id="PTHR30093">
    <property type="entry name" value="GENERAL SECRETION PATHWAY PROTEIN G"/>
    <property type="match status" value="1"/>
</dbReference>
<gene>
    <name evidence="7" type="ORF">A2942_02250</name>
</gene>
<evidence type="ECO:0000313" key="8">
    <source>
        <dbReference type="Proteomes" id="UP000178534"/>
    </source>
</evidence>
<dbReference type="Gene3D" id="3.30.700.10">
    <property type="entry name" value="Glycoprotein, Type 4 Pilin"/>
    <property type="match status" value="1"/>
</dbReference>
<keyword evidence="4 6" id="KW-1133">Transmembrane helix</keyword>
<name>A0A1G2DEF6_9BACT</name>
<evidence type="ECO:0000256" key="6">
    <source>
        <dbReference type="SAM" id="Phobius"/>
    </source>
</evidence>
<keyword evidence="5 6" id="KW-0472">Membrane</keyword>
<dbReference type="Pfam" id="PF07963">
    <property type="entry name" value="N_methyl"/>
    <property type="match status" value="1"/>
</dbReference>
<reference evidence="7 8" key="1">
    <citation type="journal article" date="2016" name="Nat. Commun.">
        <title>Thousands of microbial genomes shed light on interconnected biogeochemical processes in an aquifer system.</title>
        <authorList>
            <person name="Anantharaman K."/>
            <person name="Brown C.T."/>
            <person name="Hug L.A."/>
            <person name="Sharon I."/>
            <person name="Castelle C.J."/>
            <person name="Probst A.J."/>
            <person name="Thomas B.C."/>
            <person name="Singh A."/>
            <person name="Wilkins M.J."/>
            <person name="Karaoz U."/>
            <person name="Brodie E.L."/>
            <person name="Williams K.H."/>
            <person name="Hubbard S.S."/>
            <person name="Banfield J.F."/>
        </authorList>
    </citation>
    <scope>NUCLEOTIDE SEQUENCE [LARGE SCALE GENOMIC DNA]</scope>
</reference>
<comment type="caution">
    <text evidence="7">The sequence shown here is derived from an EMBL/GenBank/DDBJ whole genome shotgun (WGS) entry which is preliminary data.</text>
</comment>
<dbReference type="NCBIfam" id="TIGR02532">
    <property type="entry name" value="IV_pilin_GFxxxE"/>
    <property type="match status" value="1"/>
</dbReference>
<dbReference type="GO" id="GO:0016020">
    <property type="term" value="C:membrane"/>
    <property type="evidence" value="ECO:0007669"/>
    <property type="project" value="UniProtKB-SubCell"/>
</dbReference>
<evidence type="ECO:0000256" key="2">
    <source>
        <dbReference type="ARBA" id="ARBA00022481"/>
    </source>
</evidence>
<dbReference type="PANTHER" id="PTHR30093:SF44">
    <property type="entry name" value="TYPE II SECRETION SYSTEM CORE PROTEIN G"/>
    <property type="match status" value="1"/>
</dbReference>
<dbReference type="GO" id="GO:0015628">
    <property type="term" value="P:protein secretion by the type II secretion system"/>
    <property type="evidence" value="ECO:0007669"/>
    <property type="project" value="InterPro"/>
</dbReference>
<dbReference type="Proteomes" id="UP000178534">
    <property type="component" value="Unassembled WGS sequence"/>
</dbReference>
<proteinExistence type="predicted"/>
<evidence type="ECO:0000256" key="5">
    <source>
        <dbReference type="ARBA" id="ARBA00023136"/>
    </source>
</evidence>
<evidence type="ECO:0000256" key="1">
    <source>
        <dbReference type="ARBA" id="ARBA00004167"/>
    </source>
</evidence>
<dbReference type="SUPFAM" id="SSF54523">
    <property type="entry name" value="Pili subunits"/>
    <property type="match status" value="1"/>
</dbReference>
<dbReference type="AlphaFoldDB" id="A0A1G2DEF6"/>
<dbReference type="PROSITE" id="PS00409">
    <property type="entry name" value="PROKAR_NTER_METHYL"/>
    <property type="match status" value="1"/>
</dbReference>
<evidence type="ECO:0000256" key="3">
    <source>
        <dbReference type="ARBA" id="ARBA00022692"/>
    </source>
</evidence>
<evidence type="ECO:0000256" key="4">
    <source>
        <dbReference type="ARBA" id="ARBA00022989"/>
    </source>
</evidence>
<keyword evidence="3 6" id="KW-0812">Transmembrane</keyword>
<dbReference type="STRING" id="1798665.A2942_02250"/>
<feature type="transmembrane region" description="Helical" evidence="6">
    <location>
        <begin position="37"/>
        <end position="57"/>
    </location>
</feature>
<keyword evidence="2" id="KW-0488">Methylation</keyword>
<dbReference type="PRINTS" id="PR00813">
    <property type="entry name" value="BCTERIALGSPG"/>
</dbReference>
<dbReference type="EMBL" id="MHLP01000029">
    <property type="protein sequence ID" value="OGZ12024.1"/>
    <property type="molecule type" value="Genomic_DNA"/>
</dbReference>
<dbReference type="InterPro" id="IPR000983">
    <property type="entry name" value="Bac_GSPG_pilin"/>
</dbReference>
<sequence length="209" mass="22531">MISLKKQFTNVQCVYKKTGATTVALKNTKRGFSLVELLVVIAIIALLSAIVMASLASSRQKGRDAKRISEVGEIQLALELYYDGHRGYPSTTPECDPACPRPAATDVVVQLLDQVDLLRETAIPPPGGSPLYVYKGIYFTAGAGVMTECTADGRTCTSYVLGLTLERDDNPVLRADADRTLGTVFYGDSQDCLTAPVAGKTELCYDVIK</sequence>